<sequence>MAFPVSNLVGSLQRLRTSGCSQKRTHVRRHHRFQSNRHFPSSSNFKVACNHCKAANRHRSLTRIVDAGIVMDSLTIMAQVQSPTRQVSVRPVSTREVPIPPVPTHPVHGERCLSP</sequence>
<comment type="caution">
    <text evidence="2">The sequence shown here is derived from an EMBL/GenBank/DDBJ whole genome shotgun (WGS) entry which is preliminary data.</text>
</comment>
<dbReference type="Proteomes" id="UP001158067">
    <property type="component" value="Unassembled WGS sequence"/>
</dbReference>
<keyword evidence="3" id="KW-1185">Reference proteome</keyword>
<evidence type="ECO:0000313" key="3">
    <source>
        <dbReference type="Proteomes" id="UP001158067"/>
    </source>
</evidence>
<feature type="region of interest" description="Disordered" evidence="1">
    <location>
        <begin position="85"/>
        <end position="115"/>
    </location>
</feature>
<organism evidence="2 3">
    <name type="scientific">Neorhodopirellula lusitana</name>
    <dbReference type="NCBI Taxonomy" id="445327"/>
    <lineage>
        <taxon>Bacteria</taxon>
        <taxon>Pseudomonadati</taxon>
        <taxon>Planctomycetota</taxon>
        <taxon>Planctomycetia</taxon>
        <taxon>Pirellulales</taxon>
        <taxon>Pirellulaceae</taxon>
        <taxon>Neorhodopirellula</taxon>
    </lineage>
</organism>
<proteinExistence type="predicted"/>
<evidence type="ECO:0000313" key="2">
    <source>
        <dbReference type="EMBL" id="SMP73296.1"/>
    </source>
</evidence>
<accession>A0ABY1QKA6</accession>
<name>A0ABY1QKA6_9BACT</name>
<evidence type="ECO:0000256" key="1">
    <source>
        <dbReference type="SAM" id="MobiDB-lite"/>
    </source>
</evidence>
<protein>
    <submittedName>
        <fullName evidence="2">Uncharacterized protein</fullName>
    </submittedName>
</protein>
<reference evidence="2 3" key="1">
    <citation type="submission" date="2017-05" db="EMBL/GenBank/DDBJ databases">
        <authorList>
            <person name="Varghese N."/>
            <person name="Submissions S."/>
        </authorList>
    </citation>
    <scope>NUCLEOTIDE SEQUENCE [LARGE SCALE GENOMIC DNA]</scope>
    <source>
        <strain evidence="2 3">DSM 25457</strain>
    </source>
</reference>
<gene>
    <name evidence="2" type="ORF">SAMN06265222_11683</name>
</gene>
<dbReference type="EMBL" id="FXUG01000016">
    <property type="protein sequence ID" value="SMP73296.1"/>
    <property type="molecule type" value="Genomic_DNA"/>
</dbReference>